<keyword evidence="2" id="KW-1185">Reference proteome</keyword>
<protein>
    <submittedName>
        <fullName evidence="1">Uncharacterized protein</fullName>
    </submittedName>
</protein>
<dbReference type="EMBL" id="CM047587">
    <property type="protein sequence ID" value="KAI9908496.1"/>
    <property type="molecule type" value="Genomic_DNA"/>
</dbReference>
<gene>
    <name evidence="1" type="ORF">PsorP6_003478</name>
</gene>
<reference evidence="1 2" key="1">
    <citation type="journal article" date="2022" name="bioRxiv">
        <title>The genome of the oomycete Peronosclerospora sorghi, a cosmopolitan pathogen of maize and sorghum, is inflated with dispersed pseudogenes.</title>
        <authorList>
            <person name="Fletcher K."/>
            <person name="Martin F."/>
            <person name="Isakeit T."/>
            <person name="Cavanaugh K."/>
            <person name="Magill C."/>
            <person name="Michelmore R."/>
        </authorList>
    </citation>
    <scope>NUCLEOTIDE SEQUENCE [LARGE SCALE GENOMIC DNA]</scope>
    <source>
        <strain evidence="1">P6</strain>
    </source>
</reference>
<dbReference type="Proteomes" id="UP001163321">
    <property type="component" value="Chromosome 8"/>
</dbReference>
<proteinExistence type="predicted"/>
<accession>A0ACC0VSQ5</accession>
<evidence type="ECO:0000313" key="1">
    <source>
        <dbReference type="EMBL" id="KAI9908496.1"/>
    </source>
</evidence>
<comment type="caution">
    <text evidence="1">The sequence shown here is derived from an EMBL/GenBank/DDBJ whole genome shotgun (WGS) entry which is preliminary data.</text>
</comment>
<sequence>MNTFSGAVDSPQEEEVDFSENSEVDALGDISPKADHSDNAERRCRSSNPFPTCGENTLTRAPPLPTAVDASGSPKETITNEPDTVHEAQHAVPARKGPRDHQKKAKNEVKRGSASYIPGPADVLLREIARRSQLRAKRLTPKQFTTRGAVVEILREAPYVLLRDEGVEEAERAFRAWAEVEKRLPNFDELYNSFSEPDIWLERALRLAYAQAKALGKLPAPYYTRTALDVVPESNANSASASGKLPATGIEGDSSAHLVVDSQRGSPARKRQRRHGNPAAEESRSPTNSVNVDNFPLHQVLGITPLMASCHQTLDMVMWSTLRIENWSRRSRYYRGRAIAK</sequence>
<name>A0ACC0VSQ5_9STRA</name>
<organism evidence="1 2">
    <name type="scientific">Peronosclerospora sorghi</name>
    <dbReference type="NCBI Taxonomy" id="230839"/>
    <lineage>
        <taxon>Eukaryota</taxon>
        <taxon>Sar</taxon>
        <taxon>Stramenopiles</taxon>
        <taxon>Oomycota</taxon>
        <taxon>Peronosporomycetes</taxon>
        <taxon>Peronosporales</taxon>
        <taxon>Peronosporaceae</taxon>
        <taxon>Peronosclerospora</taxon>
    </lineage>
</organism>
<evidence type="ECO:0000313" key="2">
    <source>
        <dbReference type="Proteomes" id="UP001163321"/>
    </source>
</evidence>